<evidence type="ECO:0000256" key="8">
    <source>
        <dbReference type="ARBA" id="ARBA00022490"/>
    </source>
</evidence>
<dbReference type="RefSeq" id="WP_158336263.1">
    <property type="nucleotide sequence ID" value="NZ_CP033004.1"/>
</dbReference>
<dbReference type="UniPathway" id="UPA00219"/>
<comment type="similarity">
    <text evidence="5 20">Belongs to the MurB family.</text>
</comment>
<dbReference type="GO" id="GO:0051301">
    <property type="term" value="P:cell division"/>
    <property type="evidence" value="ECO:0007669"/>
    <property type="project" value="UniProtKB-KW"/>
</dbReference>
<evidence type="ECO:0000256" key="9">
    <source>
        <dbReference type="ARBA" id="ARBA00022618"/>
    </source>
</evidence>
<evidence type="ECO:0000313" key="23">
    <source>
        <dbReference type="Proteomes" id="UP000298566"/>
    </source>
</evidence>
<evidence type="ECO:0000313" key="22">
    <source>
        <dbReference type="EMBL" id="QCI23091.1"/>
    </source>
</evidence>
<dbReference type="NCBIfam" id="TIGR00179">
    <property type="entry name" value="murB"/>
    <property type="match status" value="1"/>
</dbReference>
<feature type="active site" evidence="20">
    <location>
        <position position="327"/>
    </location>
</feature>
<evidence type="ECO:0000256" key="18">
    <source>
        <dbReference type="ARBA" id="ARBA00031026"/>
    </source>
</evidence>
<organism evidence="22 23">
    <name type="scientific">Buchnera aphidicola subsp. Melaphis rhois</name>
    <dbReference type="NCBI Taxonomy" id="118103"/>
    <lineage>
        <taxon>Bacteria</taxon>
        <taxon>Pseudomonadati</taxon>
        <taxon>Pseudomonadota</taxon>
        <taxon>Gammaproteobacteria</taxon>
        <taxon>Enterobacterales</taxon>
        <taxon>Erwiniaceae</taxon>
        <taxon>Buchnera</taxon>
    </lineage>
</organism>
<evidence type="ECO:0000256" key="7">
    <source>
        <dbReference type="ARBA" id="ARBA00015188"/>
    </source>
</evidence>
<dbReference type="EC" id="1.3.1.98" evidence="6 20"/>
<comment type="cofactor">
    <cofactor evidence="1 20">
        <name>FAD</name>
        <dbReference type="ChEBI" id="CHEBI:57692"/>
    </cofactor>
</comment>
<dbReference type="Pfam" id="PF01565">
    <property type="entry name" value="FAD_binding_4"/>
    <property type="match status" value="1"/>
</dbReference>
<keyword evidence="10 20" id="KW-0285">Flavoprotein</keyword>
<keyword evidence="14 20" id="KW-0573">Peptidoglycan synthesis</keyword>
<dbReference type="PROSITE" id="PS51387">
    <property type="entry name" value="FAD_PCMH"/>
    <property type="match status" value="1"/>
</dbReference>
<evidence type="ECO:0000256" key="5">
    <source>
        <dbReference type="ARBA" id="ARBA00010485"/>
    </source>
</evidence>
<evidence type="ECO:0000256" key="12">
    <source>
        <dbReference type="ARBA" id="ARBA00022857"/>
    </source>
</evidence>
<keyword evidence="16 20" id="KW-0131">Cell cycle</keyword>
<gene>
    <name evidence="20" type="primary">murB</name>
    <name evidence="22" type="ORF">D9V73_00225</name>
</gene>
<dbReference type="GO" id="GO:0071555">
    <property type="term" value="P:cell wall organization"/>
    <property type="evidence" value="ECO:0007669"/>
    <property type="project" value="UniProtKB-KW"/>
</dbReference>
<keyword evidence="8 20" id="KW-0963">Cytoplasm</keyword>
<dbReference type="NCBIfam" id="NF000755">
    <property type="entry name" value="PRK00046.1"/>
    <property type="match status" value="1"/>
</dbReference>
<evidence type="ECO:0000256" key="6">
    <source>
        <dbReference type="ARBA" id="ARBA00012518"/>
    </source>
</evidence>
<comment type="pathway">
    <text evidence="4 20">Cell wall biogenesis; peptidoglycan biosynthesis.</text>
</comment>
<dbReference type="InterPro" id="IPR016166">
    <property type="entry name" value="FAD-bd_PCMH"/>
</dbReference>
<comment type="function">
    <text evidence="2 20">Cell wall formation.</text>
</comment>
<dbReference type="Gene3D" id="3.30.43.10">
    <property type="entry name" value="Uridine Diphospho-n-acetylenolpyruvylglucosamine Reductase, domain 2"/>
    <property type="match status" value="1"/>
</dbReference>
<sequence length="336" mass="38719">MIYKDYSLKKFHTFNINEYAKKIVIIRNINDLIQVWKKCNNKIPFLFLGKGSNTLFYKYYNGVVGINKIVGIKITENQKSWLIYAKGGVKWHDLVIYTLKLGIYGLENLAFIPGTVGAAPIQNIGAYGIEFKDICDYVEIFSLIYFRSIKIKAEHCMFKYRSSIFKNANHYKYIILAVGIKIKKAWKPNISYLTSKNIKYENLTAKIILDHIKHNRKKKLPDPIKIGNAGSFFKNPIISQKKAKILLLKYKNLPNYPEENGNIKISAGWLIEQCRLKGYSVGGAQVYNKQALVLINKHKATTKDVLVLSDLIQNKVKKKFNIILEKEVKIIRNKSC</sequence>
<evidence type="ECO:0000256" key="16">
    <source>
        <dbReference type="ARBA" id="ARBA00023306"/>
    </source>
</evidence>
<dbReference type="GO" id="GO:0008762">
    <property type="term" value="F:UDP-N-acetylmuramate dehydrogenase activity"/>
    <property type="evidence" value="ECO:0007669"/>
    <property type="project" value="UniProtKB-UniRule"/>
</dbReference>
<name>A0A4D6Y9Z4_BUCMH</name>
<keyword evidence="9 20" id="KW-0132">Cell division</keyword>
<dbReference type="InterPro" id="IPR006094">
    <property type="entry name" value="Oxid_FAD_bind_N"/>
</dbReference>
<dbReference type="GO" id="GO:0009252">
    <property type="term" value="P:peptidoglycan biosynthetic process"/>
    <property type="evidence" value="ECO:0007669"/>
    <property type="project" value="UniProtKB-UniRule"/>
</dbReference>
<dbReference type="EMBL" id="CP033004">
    <property type="protein sequence ID" value="QCI23091.1"/>
    <property type="molecule type" value="Genomic_DNA"/>
</dbReference>
<dbReference type="GO" id="GO:0008360">
    <property type="term" value="P:regulation of cell shape"/>
    <property type="evidence" value="ECO:0007669"/>
    <property type="project" value="UniProtKB-KW"/>
</dbReference>
<evidence type="ECO:0000256" key="4">
    <source>
        <dbReference type="ARBA" id="ARBA00004752"/>
    </source>
</evidence>
<evidence type="ECO:0000259" key="21">
    <source>
        <dbReference type="PROSITE" id="PS51387"/>
    </source>
</evidence>
<evidence type="ECO:0000256" key="11">
    <source>
        <dbReference type="ARBA" id="ARBA00022827"/>
    </source>
</evidence>
<dbReference type="HAMAP" id="MF_00037">
    <property type="entry name" value="MurB"/>
    <property type="match status" value="1"/>
</dbReference>
<reference evidence="22 23" key="1">
    <citation type="submission" date="2018-10" db="EMBL/GenBank/DDBJ databases">
        <title>Comparative functional genomics of the obligate endosymbiont Buchnera aphidicola.</title>
        <authorList>
            <person name="Chong R.A."/>
        </authorList>
    </citation>
    <scope>NUCLEOTIDE SEQUENCE [LARGE SCALE GENOMIC DNA]</scope>
    <source>
        <strain evidence="22 23">Mrh</strain>
    </source>
</reference>
<dbReference type="Gene3D" id="3.90.78.10">
    <property type="entry name" value="UDP-N-acetylenolpyruvoylglucosamine reductase, C-terminal domain"/>
    <property type="match status" value="1"/>
</dbReference>
<dbReference type="OrthoDB" id="9804753at2"/>
<evidence type="ECO:0000256" key="10">
    <source>
        <dbReference type="ARBA" id="ARBA00022630"/>
    </source>
</evidence>
<protein>
    <recommendedName>
        <fullName evidence="7 20">UDP-N-acetylenolpyruvoylglucosamine reductase</fullName>
        <ecNumber evidence="6 20">1.3.1.98</ecNumber>
    </recommendedName>
    <alternativeName>
        <fullName evidence="18 20">UDP-N-acetylmuramate dehydrogenase</fullName>
    </alternativeName>
</protein>
<dbReference type="InterPro" id="IPR016169">
    <property type="entry name" value="FAD-bd_PCMH_sub2"/>
</dbReference>
<feature type="active site" description="Proton donor" evidence="20">
    <location>
        <position position="231"/>
    </location>
</feature>
<feature type="domain" description="FAD-binding PCMH-type" evidence="21">
    <location>
        <begin position="16"/>
        <end position="185"/>
    </location>
</feature>
<comment type="subcellular location">
    <subcellularLocation>
        <location evidence="3 20">Cytoplasm</location>
    </subcellularLocation>
</comment>
<dbReference type="Pfam" id="PF02873">
    <property type="entry name" value="MurB_C"/>
    <property type="match status" value="1"/>
</dbReference>
<dbReference type="PANTHER" id="PTHR21071:SF4">
    <property type="entry name" value="UDP-N-ACETYLENOLPYRUVOYLGLUCOSAMINE REDUCTASE"/>
    <property type="match status" value="1"/>
</dbReference>
<dbReference type="InterPro" id="IPR036318">
    <property type="entry name" value="FAD-bd_PCMH-like_sf"/>
</dbReference>
<keyword evidence="17 20" id="KW-0961">Cell wall biogenesis/degradation</keyword>
<evidence type="ECO:0000256" key="2">
    <source>
        <dbReference type="ARBA" id="ARBA00003921"/>
    </source>
</evidence>
<dbReference type="PANTHER" id="PTHR21071">
    <property type="entry name" value="UDP-N-ACETYLENOLPYRUVOYLGLUCOSAMINE REDUCTASE"/>
    <property type="match status" value="1"/>
</dbReference>
<keyword evidence="13 20" id="KW-0133">Cell shape</keyword>
<proteinExistence type="inferred from homology"/>
<evidence type="ECO:0000256" key="19">
    <source>
        <dbReference type="ARBA" id="ARBA00048914"/>
    </source>
</evidence>
<evidence type="ECO:0000256" key="3">
    <source>
        <dbReference type="ARBA" id="ARBA00004496"/>
    </source>
</evidence>
<dbReference type="SUPFAM" id="SSF56194">
    <property type="entry name" value="Uridine diphospho-N-Acetylenolpyruvylglucosamine reductase, MurB, C-terminal domain"/>
    <property type="match status" value="1"/>
</dbReference>
<evidence type="ECO:0000256" key="15">
    <source>
        <dbReference type="ARBA" id="ARBA00023002"/>
    </source>
</evidence>
<dbReference type="Gene3D" id="3.30.465.10">
    <property type="match status" value="1"/>
</dbReference>
<dbReference type="AlphaFoldDB" id="A0A4D6Y9Z4"/>
<dbReference type="InterPro" id="IPR016167">
    <property type="entry name" value="FAD-bd_PCMH_sub1"/>
</dbReference>
<evidence type="ECO:0000256" key="14">
    <source>
        <dbReference type="ARBA" id="ARBA00022984"/>
    </source>
</evidence>
<dbReference type="GO" id="GO:0071949">
    <property type="term" value="F:FAD binding"/>
    <property type="evidence" value="ECO:0007669"/>
    <property type="project" value="InterPro"/>
</dbReference>
<dbReference type="Proteomes" id="UP000298566">
    <property type="component" value="Chromosome"/>
</dbReference>
<comment type="catalytic activity">
    <reaction evidence="19 20">
        <text>UDP-N-acetyl-alpha-D-muramate + NADP(+) = UDP-N-acetyl-3-O-(1-carboxyvinyl)-alpha-D-glucosamine + NADPH + H(+)</text>
        <dbReference type="Rhea" id="RHEA:12248"/>
        <dbReference type="ChEBI" id="CHEBI:15378"/>
        <dbReference type="ChEBI" id="CHEBI:57783"/>
        <dbReference type="ChEBI" id="CHEBI:58349"/>
        <dbReference type="ChEBI" id="CHEBI:68483"/>
        <dbReference type="ChEBI" id="CHEBI:70757"/>
        <dbReference type="EC" id="1.3.1.98"/>
    </reaction>
</comment>
<keyword evidence="11 20" id="KW-0274">FAD</keyword>
<feature type="active site" evidence="20">
    <location>
        <position position="161"/>
    </location>
</feature>
<dbReference type="InterPro" id="IPR003170">
    <property type="entry name" value="MurB"/>
</dbReference>
<keyword evidence="15 20" id="KW-0560">Oxidoreductase</keyword>
<accession>A0A4D6Y9Z4</accession>
<dbReference type="InterPro" id="IPR036635">
    <property type="entry name" value="MurB_C_sf"/>
</dbReference>
<dbReference type="GO" id="GO:0005829">
    <property type="term" value="C:cytosol"/>
    <property type="evidence" value="ECO:0007669"/>
    <property type="project" value="TreeGrafter"/>
</dbReference>
<evidence type="ECO:0000256" key="17">
    <source>
        <dbReference type="ARBA" id="ARBA00023316"/>
    </source>
</evidence>
<dbReference type="SUPFAM" id="SSF56176">
    <property type="entry name" value="FAD-binding/transporter-associated domain-like"/>
    <property type="match status" value="1"/>
</dbReference>
<evidence type="ECO:0000256" key="13">
    <source>
        <dbReference type="ARBA" id="ARBA00022960"/>
    </source>
</evidence>
<keyword evidence="12 20" id="KW-0521">NADP</keyword>
<evidence type="ECO:0000256" key="20">
    <source>
        <dbReference type="HAMAP-Rule" id="MF_00037"/>
    </source>
</evidence>
<evidence type="ECO:0000256" key="1">
    <source>
        <dbReference type="ARBA" id="ARBA00001974"/>
    </source>
</evidence>
<dbReference type="InterPro" id="IPR011601">
    <property type="entry name" value="MurB_C"/>
</dbReference>